<accession>A0A0K8MGI5</accession>
<keyword evidence="1" id="KW-0472">Membrane</keyword>
<feature type="transmembrane region" description="Helical" evidence="1">
    <location>
        <begin position="54"/>
        <end position="72"/>
    </location>
</feature>
<comment type="caution">
    <text evidence="2">The sequence shown here is derived from an EMBL/GenBank/DDBJ whole genome shotgun (WGS) entry which is preliminary data.</text>
</comment>
<evidence type="ECO:0000313" key="2">
    <source>
        <dbReference type="EMBL" id="GAO98974.1"/>
    </source>
</evidence>
<sequence>MSHYKWILLQNLNDGLFLIWLALLVGTTIAGVHFFTDVGNKDSDITFARFKLKWLRWLCGILLLLGTVLVALPDKEQIALMRGEPVVTPSDAKPFFEKKVIIMPVE</sequence>
<feature type="transmembrane region" description="Helical" evidence="1">
    <location>
        <begin position="12"/>
        <end position="34"/>
    </location>
</feature>
<reference evidence="2 3" key="1">
    <citation type="submission" date="2015-03" db="EMBL/GenBank/DDBJ databases">
        <title>Caedibacter varicaedens, whole genome shotgun sequence.</title>
        <authorList>
            <person name="Suzuki H."/>
            <person name="Dapper A.L."/>
            <person name="Gibson A.K."/>
            <person name="Jackson C."/>
            <person name="Lee H."/>
            <person name="Pejaver V.R."/>
            <person name="Doak T."/>
            <person name="Lynch M."/>
        </authorList>
    </citation>
    <scope>NUCLEOTIDE SEQUENCE [LARGE SCALE GENOMIC DNA]</scope>
</reference>
<keyword evidence="3" id="KW-1185">Reference proteome</keyword>
<keyword evidence="1" id="KW-1133">Transmembrane helix</keyword>
<keyword evidence="1" id="KW-0812">Transmembrane</keyword>
<dbReference type="AlphaFoldDB" id="A0A0K8MGI5"/>
<proteinExistence type="predicted"/>
<evidence type="ECO:0000313" key="3">
    <source>
        <dbReference type="Proteomes" id="UP000036771"/>
    </source>
</evidence>
<protein>
    <submittedName>
        <fullName evidence="2">Uncharacterized protein</fullName>
    </submittedName>
</protein>
<name>A0A0K8MGI5_9PROT</name>
<dbReference type="STRING" id="1629334.Cva_01644"/>
<dbReference type="EMBL" id="BBVC01000109">
    <property type="protein sequence ID" value="GAO98974.1"/>
    <property type="molecule type" value="Genomic_DNA"/>
</dbReference>
<organism evidence="2 3">
    <name type="scientific">Caedimonas varicaedens</name>
    <dbReference type="NCBI Taxonomy" id="1629334"/>
    <lineage>
        <taxon>Bacteria</taxon>
        <taxon>Pseudomonadati</taxon>
        <taxon>Pseudomonadota</taxon>
        <taxon>Alphaproteobacteria</taxon>
        <taxon>Holosporales</taxon>
        <taxon>Caedimonadaceae</taxon>
        <taxon>Caedimonas</taxon>
    </lineage>
</organism>
<evidence type="ECO:0000256" key="1">
    <source>
        <dbReference type="SAM" id="Phobius"/>
    </source>
</evidence>
<dbReference type="Proteomes" id="UP000036771">
    <property type="component" value="Unassembled WGS sequence"/>
</dbReference>
<gene>
    <name evidence="2" type="ORF">Cva_01644</name>
</gene>